<dbReference type="Gene3D" id="1.10.10.10">
    <property type="entry name" value="Winged helix-like DNA-binding domain superfamily/Winged helix DNA-binding domain"/>
    <property type="match status" value="1"/>
</dbReference>
<keyword evidence="3" id="KW-0804">Transcription</keyword>
<feature type="domain" description="HTH marR-type" evidence="4">
    <location>
        <begin position="17"/>
        <end position="146"/>
    </location>
</feature>
<dbReference type="InterPro" id="IPR036388">
    <property type="entry name" value="WH-like_DNA-bd_sf"/>
</dbReference>
<keyword evidence="1" id="KW-0805">Transcription regulation</keyword>
<dbReference type="AlphaFoldDB" id="A0A0A0K0I7"/>
<dbReference type="OrthoDB" id="9154853at2"/>
<dbReference type="EMBL" id="AVPL01000011">
    <property type="protein sequence ID" value="KGN41847.1"/>
    <property type="molecule type" value="Genomic_DNA"/>
</dbReference>
<keyword evidence="2" id="KW-0238">DNA-binding</keyword>
<keyword evidence="6" id="KW-1185">Reference proteome</keyword>
<evidence type="ECO:0000256" key="1">
    <source>
        <dbReference type="ARBA" id="ARBA00023015"/>
    </source>
</evidence>
<dbReference type="SUPFAM" id="SSF46785">
    <property type="entry name" value="Winged helix' DNA-binding domain"/>
    <property type="match status" value="1"/>
</dbReference>
<sequence>MQSVGAQTDLASVESIEQELTLLVRRAEKVHLRGGPTEQVVERAAYGILAWLHDTSPLRSSELAAHFHLDASTISRQVAALEQAGLVTREPDADDRRALQLRLTERGLKVLSTTRAERRGVVRELLRSWSPEDLARFASLLAAFNAGLDKHLSPDPHTVEGSKR</sequence>
<gene>
    <name evidence="5" type="ORF">N801_03975</name>
</gene>
<name>A0A0A0K0I7_9MICO</name>
<dbReference type="CDD" id="cd00090">
    <property type="entry name" value="HTH_ARSR"/>
    <property type="match status" value="1"/>
</dbReference>
<reference evidence="5 6" key="1">
    <citation type="submission" date="2013-08" db="EMBL/GenBank/DDBJ databases">
        <title>The genome sequence of Knoellia aerolata.</title>
        <authorList>
            <person name="Zhu W."/>
            <person name="Wang G."/>
        </authorList>
    </citation>
    <scope>NUCLEOTIDE SEQUENCE [LARGE SCALE GENOMIC DNA]</scope>
    <source>
        <strain evidence="5 6">DSM 18566</strain>
    </source>
</reference>
<dbReference type="SMART" id="SM00347">
    <property type="entry name" value="HTH_MARR"/>
    <property type="match status" value="1"/>
</dbReference>
<evidence type="ECO:0000259" key="4">
    <source>
        <dbReference type="PROSITE" id="PS50995"/>
    </source>
</evidence>
<dbReference type="PROSITE" id="PS01117">
    <property type="entry name" value="HTH_MARR_1"/>
    <property type="match status" value="1"/>
</dbReference>
<dbReference type="Pfam" id="PF01047">
    <property type="entry name" value="MarR"/>
    <property type="match status" value="1"/>
</dbReference>
<dbReference type="InterPro" id="IPR011991">
    <property type="entry name" value="ArsR-like_HTH"/>
</dbReference>
<dbReference type="GO" id="GO:0003677">
    <property type="term" value="F:DNA binding"/>
    <property type="evidence" value="ECO:0007669"/>
    <property type="project" value="UniProtKB-KW"/>
</dbReference>
<dbReference type="PROSITE" id="PS50995">
    <property type="entry name" value="HTH_MARR_2"/>
    <property type="match status" value="1"/>
</dbReference>
<dbReference type="STRING" id="1385519.N801_03975"/>
<dbReference type="InterPro" id="IPR039422">
    <property type="entry name" value="MarR/SlyA-like"/>
</dbReference>
<dbReference type="InterPro" id="IPR036390">
    <property type="entry name" value="WH_DNA-bd_sf"/>
</dbReference>
<dbReference type="GO" id="GO:0006950">
    <property type="term" value="P:response to stress"/>
    <property type="evidence" value="ECO:0007669"/>
    <property type="project" value="TreeGrafter"/>
</dbReference>
<protein>
    <recommendedName>
        <fullName evidence="4">HTH marR-type domain-containing protein</fullName>
    </recommendedName>
</protein>
<accession>A0A0A0K0I7</accession>
<dbReference type="RefSeq" id="WP_052112677.1">
    <property type="nucleotide sequence ID" value="NZ_AVPL01000011.1"/>
</dbReference>
<proteinExistence type="predicted"/>
<dbReference type="Proteomes" id="UP000030013">
    <property type="component" value="Unassembled WGS sequence"/>
</dbReference>
<comment type="caution">
    <text evidence="5">The sequence shown here is derived from an EMBL/GenBank/DDBJ whole genome shotgun (WGS) entry which is preliminary data.</text>
</comment>
<dbReference type="InterPro" id="IPR000835">
    <property type="entry name" value="HTH_MarR-typ"/>
</dbReference>
<dbReference type="PANTHER" id="PTHR33164:SF57">
    <property type="entry name" value="MARR-FAMILY TRANSCRIPTIONAL REGULATOR"/>
    <property type="match status" value="1"/>
</dbReference>
<dbReference type="PANTHER" id="PTHR33164">
    <property type="entry name" value="TRANSCRIPTIONAL REGULATOR, MARR FAMILY"/>
    <property type="match status" value="1"/>
</dbReference>
<dbReference type="GO" id="GO:0003700">
    <property type="term" value="F:DNA-binding transcription factor activity"/>
    <property type="evidence" value="ECO:0007669"/>
    <property type="project" value="InterPro"/>
</dbReference>
<dbReference type="InterPro" id="IPR023187">
    <property type="entry name" value="Tscrpt_reg_MarR-type_CS"/>
</dbReference>
<evidence type="ECO:0000313" key="6">
    <source>
        <dbReference type="Proteomes" id="UP000030013"/>
    </source>
</evidence>
<evidence type="ECO:0000313" key="5">
    <source>
        <dbReference type="EMBL" id="KGN41847.1"/>
    </source>
</evidence>
<evidence type="ECO:0000256" key="2">
    <source>
        <dbReference type="ARBA" id="ARBA00023125"/>
    </source>
</evidence>
<dbReference type="PRINTS" id="PR00598">
    <property type="entry name" value="HTHMARR"/>
</dbReference>
<organism evidence="5 6">
    <name type="scientific">Knoellia aerolata DSM 18566</name>
    <dbReference type="NCBI Taxonomy" id="1385519"/>
    <lineage>
        <taxon>Bacteria</taxon>
        <taxon>Bacillati</taxon>
        <taxon>Actinomycetota</taxon>
        <taxon>Actinomycetes</taxon>
        <taxon>Micrococcales</taxon>
        <taxon>Intrasporangiaceae</taxon>
        <taxon>Knoellia</taxon>
    </lineage>
</organism>
<dbReference type="eggNOG" id="COG1846">
    <property type="taxonomic scope" value="Bacteria"/>
</dbReference>
<evidence type="ECO:0000256" key="3">
    <source>
        <dbReference type="ARBA" id="ARBA00023163"/>
    </source>
</evidence>